<dbReference type="Proteomes" id="UP001177258">
    <property type="component" value="Unassembled WGS sequence"/>
</dbReference>
<reference evidence="1 3" key="3">
    <citation type="journal article" date="2024" name="Syst. Appl. Microbiol.">
        <title>Helicobacter cappadocius sp. nov., from lizards: The first psychrotrophic Helicobacter species.</title>
        <authorList>
            <person name="Aydin F."/>
            <person name="Tarhane S."/>
            <person name="Karakaya E."/>
            <person name="Abay S."/>
            <person name="Kayman T."/>
            <person name="Guran O."/>
            <person name="Bozkurt E."/>
            <person name="Uzum N."/>
            <person name="Avci A."/>
            <person name="Olgun K."/>
            <person name="Jablonski D."/>
            <person name="Guran C."/>
            <person name="Burcin Saticioglu I."/>
        </authorList>
    </citation>
    <scope>NUCLEOTIDE SEQUENCE [LARGE SCALE GENOMIC DNA]</scope>
    <source>
        <strain evidence="1">Faydin-H75</strain>
        <strain evidence="3">faydin-H76</strain>
    </source>
</reference>
<accession>A0AA90T9F4</accession>
<name>A0AA90T9F4_9HELI</name>
<sequence>MNLETTYQNSRSLAKEYLALDIKDKQDFLAEVFSEMEIPYVLEDINNALKIIHKEWFCFDVIDKRK</sequence>
<reference evidence="1" key="2">
    <citation type="submission" date="2023-07" db="EMBL/GenBank/DDBJ databases">
        <authorList>
            <person name="Aydin F."/>
            <person name="Tarhane S."/>
            <person name="Saticioglu I.B."/>
            <person name="Karakaya E."/>
            <person name="Abay S."/>
            <person name="Guran O."/>
            <person name="Bozkurt E."/>
            <person name="Uzum N."/>
            <person name="Olgun K."/>
            <person name="Jablonski D."/>
        </authorList>
    </citation>
    <scope>NUCLEOTIDE SEQUENCE</scope>
    <source>
        <strain evidence="1">Faydin-H75</strain>
    </source>
</reference>
<dbReference type="Proteomes" id="UP001240777">
    <property type="component" value="Unassembled WGS sequence"/>
</dbReference>
<keyword evidence="4" id="KW-1185">Reference proteome</keyword>
<dbReference type="EMBL" id="JAUPEV010000005">
    <property type="protein sequence ID" value="MDO7253067.1"/>
    <property type="molecule type" value="Genomic_DNA"/>
</dbReference>
<gene>
    <name evidence="1" type="ORF">Q5I04_03970</name>
    <name evidence="2" type="ORF">Q5I06_03295</name>
</gene>
<evidence type="ECO:0000313" key="3">
    <source>
        <dbReference type="Proteomes" id="UP001177258"/>
    </source>
</evidence>
<dbReference type="EMBL" id="JAUYZK010000003">
    <property type="protein sequence ID" value="MDP2538807.1"/>
    <property type="molecule type" value="Genomic_DNA"/>
</dbReference>
<evidence type="ECO:0000313" key="2">
    <source>
        <dbReference type="EMBL" id="MDP2538807.1"/>
    </source>
</evidence>
<proteinExistence type="predicted"/>
<protein>
    <submittedName>
        <fullName evidence="2">Uncharacterized protein</fullName>
    </submittedName>
</protein>
<evidence type="ECO:0000313" key="4">
    <source>
        <dbReference type="Proteomes" id="UP001240777"/>
    </source>
</evidence>
<dbReference type="AlphaFoldDB" id="A0AA90T9F4"/>
<reference evidence="2 4" key="1">
    <citation type="submission" date="2023-07" db="EMBL/GenBank/DDBJ databases">
        <title>Unpublished Manusciprt.</title>
        <authorList>
            <person name="Aydin F."/>
            <person name="Tarhane S."/>
            <person name="Saticioglu I.B."/>
            <person name="Karakaya E."/>
            <person name="Abay S."/>
            <person name="Guran O."/>
            <person name="Bozkurt E."/>
            <person name="Uzum N."/>
            <person name="Olgun K."/>
            <person name="Jablonski D."/>
        </authorList>
    </citation>
    <scope>NUCLEOTIDE SEQUENCE</scope>
    <source>
        <strain evidence="4">faydin-H75</strain>
        <strain evidence="2">Faydin-H76</strain>
    </source>
</reference>
<evidence type="ECO:0000313" key="1">
    <source>
        <dbReference type="EMBL" id="MDO7253067.1"/>
    </source>
</evidence>
<organism evidence="2 3">
    <name type="scientific">Helicobacter cappadocius</name>
    <dbReference type="NCBI Taxonomy" id="3063998"/>
    <lineage>
        <taxon>Bacteria</taxon>
        <taxon>Pseudomonadati</taxon>
        <taxon>Campylobacterota</taxon>
        <taxon>Epsilonproteobacteria</taxon>
        <taxon>Campylobacterales</taxon>
        <taxon>Helicobacteraceae</taxon>
        <taxon>Helicobacter</taxon>
    </lineage>
</organism>
<comment type="caution">
    <text evidence="2">The sequence shown here is derived from an EMBL/GenBank/DDBJ whole genome shotgun (WGS) entry which is preliminary data.</text>
</comment>
<dbReference type="RefSeq" id="WP_305516912.1">
    <property type="nucleotide sequence ID" value="NZ_JAUPEV010000005.1"/>
</dbReference>